<sequence>MGRPVLRLPRRINPPLADSIANLKEFFRRCDANGDGRLSSVPASGWRAILALLHADENGDRCISEHELDALLEYCLEHGYIVVVARRLC</sequence>
<keyword evidence="2" id="KW-1185">Reference proteome</keyword>
<name>A0ABD3K9X4_EUCGL</name>
<dbReference type="Gene3D" id="1.10.238.10">
    <property type="entry name" value="EF-hand"/>
    <property type="match status" value="1"/>
</dbReference>
<accession>A0ABD3K9X4</accession>
<gene>
    <name evidence="1" type="ORF">ACJRO7_024065</name>
</gene>
<organism evidence="1 2">
    <name type="scientific">Eucalyptus globulus</name>
    <name type="common">Tasmanian blue gum</name>
    <dbReference type="NCBI Taxonomy" id="34317"/>
    <lineage>
        <taxon>Eukaryota</taxon>
        <taxon>Viridiplantae</taxon>
        <taxon>Streptophyta</taxon>
        <taxon>Embryophyta</taxon>
        <taxon>Tracheophyta</taxon>
        <taxon>Spermatophyta</taxon>
        <taxon>Magnoliopsida</taxon>
        <taxon>eudicotyledons</taxon>
        <taxon>Gunneridae</taxon>
        <taxon>Pentapetalae</taxon>
        <taxon>rosids</taxon>
        <taxon>malvids</taxon>
        <taxon>Myrtales</taxon>
        <taxon>Myrtaceae</taxon>
        <taxon>Myrtoideae</taxon>
        <taxon>Eucalypteae</taxon>
        <taxon>Eucalyptus</taxon>
    </lineage>
</organism>
<dbReference type="SUPFAM" id="SSF47473">
    <property type="entry name" value="EF-hand"/>
    <property type="match status" value="1"/>
</dbReference>
<protein>
    <recommendedName>
        <fullName evidence="3">EF-hand domain-containing protein</fullName>
    </recommendedName>
</protein>
<dbReference type="EMBL" id="JBJKBG010000006">
    <property type="protein sequence ID" value="KAL3734826.1"/>
    <property type="molecule type" value="Genomic_DNA"/>
</dbReference>
<dbReference type="Proteomes" id="UP001634007">
    <property type="component" value="Unassembled WGS sequence"/>
</dbReference>
<comment type="caution">
    <text evidence="1">The sequence shown here is derived from an EMBL/GenBank/DDBJ whole genome shotgun (WGS) entry which is preliminary data.</text>
</comment>
<evidence type="ECO:0000313" key="1">
    <source>
        <dbReference type="EMBL" id="KAL3734826.1"/>
    </source>
</evidence>
<dbReference type="InterPro" id="IPR011992">
    <property type="entry name" value="EF-hand-dom_pair"/>
</dbReference>
<reference evidence="1 2" key="1">
    <citation type="submission" date="2024-11" db="EMBL/GenBank/DDBJ databases">
        <title>Chromosome-level genome assembly of Eucalyptus globulus Labill. provides insights into its genome evolution.</title>
        <authorList>
            <person name="Li X."/>
        </authorList>
    </citation>
    <scope>NUCLEOTIDE SEQUENCE [LARGE SCALE GENOMIC DNA]</scope>
    <source>
        <strain evidence="1">CL2024</strain>
        <tissue evidence="1">Fresh tender leaves</tissue>
    </source>
</reference>
<evidence type="ECO:0000313" key="2">
    <source>
        <dbReference type="Proteomes" id="UP001634007"/>
    </source>
</evidence>
<proteinExistence type="predicted"/>
<dbReference type="AlphaFoldDB" id="A0ABD3K9X4"/>
<evidence type="ECO:0008006" key="3">
    <source>
        <dbReference type="Google" id="ProtNLM"/>
    </source>
</evidence>